<feature type="domain" description="Dehydrogenase E1 component" evidence="4">
    <location>
        <begin position="25"/>
        <end position="322"/>
    </location>
</feature>
<dbReference type="Pfam" id="PF00676">
    <property type="entry name" value="E1_dh"/>
    <property type="match status" value="1"/>
</dbReference>
<dbReference type="Gene3D" id="3.40.50.970">
    <property type="match status" value="1"/>
</dbReference>
<dbReference type="InterPro" id="IPR029061">
    <property type="entry name" value="THDP-binding"/>
</dbReference>
<accession>A0A6B1DXV6</accession>
<proteinExistence type="predicted"/>
<reference evidence="5" key="1">
    <citation type="submission" date="2019-09" db="EMBL/GenBank/DDBJ databases">
        <title>Characterisation of the sponge microbiome using genome-centric metagenomics.</title>
        <authorList>
            <person name="Engelberts J.P."/>
            <person name="Robbins S.J."/>
            <person name="De Goeij J.M."/>
            <person name="Aranda M."/>
            <person name="Bell S.C."/>
            <person name="Webster N.S."/>
        </authorList>
    </citation>
    <scope>NUCLEOTIDE SEQUENCE</scope>
    <source>
        <strain evidence="5">SB0662_bin_9</strain>
    </source>
</reference>
<organism evidence="5">
    <name type="scientific">Caldilineaceae bacterium SB0662_bin_9</name>
    <dbReference type="NCBI Taxonomy" id="2605258"/>
    <lineage>
        <taxon>Bacteria</taxon>
        <taxon>Bacillati</taxon>
        <taxon>Chloroflexota</taxon>
        <taxon>Caldilineae</taxon>
        <taxon>Caldilineales</taxon>
        <taxon>Caldilineaceae</taxon>
    </lineage>
</organism>
<comment type="cofactor">
    <cofactor evidence="1">
        <name>thiamine diphosphate</name>
        <dbReference type="ChEBI" id="CHEBI:58937"/>
    </cofactor>
</comment>
<dbReference type="SUPFAM" id="SSF52518">
    <property type="entry name" value="Thiamin diphosphate-binding fold (THDP-binding)"/>
    <property type="match status" value="1"/>
</dbReference>
<evidence type="ECO:0000256" key="2">
    <source>
        <dbReference type="ARBA" id="ARBA00023002"/>
    </source>
</evidence>
<protein>
    <submittedName>
        <fullName evidence="5">Thiamine pyrophosphate-dependent dehydrogenase E1 component subunit alpha</fullName>
    </submittedName>
</protein>
<dbReference type="InterPro" id="IPR001017">
    <property type="entry name" value="DH_E1"/>
</dbReference>
<dbReference type="GO" id="GO:0004739">
    <property type="term" value="F:pyruvate dehydrogenase (acetyl-transferring) activity"/>
    <property type="evidence" value="ECO:0007669"/>
    <property type="project" value="TreeGrafter"/>
</dbReference>
<dbReference type="CDD" id="cd02000">
    <property type="entry name" value="TPP_E1_PDC_ADC_BCADC"/>
    <property type="match status" value="1"/>
</dbReference>
<sequence>MSAAQTVHTAAHPEQALREAHLYKEMLKIRETELQLARAYRDGHVMGACHTYVGQEAVAVGVCAHLQVEDAVFSTHRGHGHALAKGVAATEVAAELFGRATGCSGGRGGSMHLFSPEVGMMGTTGIVGPNILQAVGAGYAFQLNGEDRVAVAFFGDGAVNNGAFHEGLNLASIWDLPVVFVCENNLYATEVPFAYSAGNPEVAMRAEGYGCPGRVVDGNDVMEVDTVAGEAVTRARRGDGPTLLECKTYRTRAHAEGMPEVGYRTQEEVDSWKARDPIALLRSHLMGTERVATDEISAWEDEAREEALAAIEFAKASPWPDPSTVFEFVDSSDSAEAARCS</sequence>
<dbReference type="EMBL" id="VXPY01000122">
    <property type="protein sequence ID" value="MYD92058.1"/>
    <property type="molecule type" value="Genomic_DNA"/>
</dbReference>
<evidence type="ECO:0000256" key="3">
    <source>
        <dbReference type="ARBA" id="ARBA00023052"/>
    </source>
</evidence>
<dbReference type="AlphaFoldDB" id="A0A6B1DXV6"/>
<dbReference type="PANTHER" id="PTHR11516:SF60">
    <property type="entry name" value="PYRUVATE DEHYDROGENASE E1 COMPONENT SUBUNIT ALPHA"/>
    <property type="match status" value="1"/>
</dbReference>
<evidence type="ECO:0000259" key="4">
    <source>
        <dbReference type="Pfam" id="PF00676"/>
    </source>
</evidence>
<dbReference type="PANTHER" id="PTHR11516">
    <property type="entry name" value="PYRUVATE DEHYDROGENASE E1 COMPONENT, ALPHA SUBUNIT BACTERIAL AND ORGANELLAR"/>
    <property type="match status" value="1"/>
</dbReference>
<gene>
    <name evidence="5" type="ORF">F4Y08_17295</name>
</gene>
<keyword evidence="3" id="KW-0786">Thiamine pyrophosphate</keyword>
<dbReference type="GO" id="GO:0006086">
    <property type="term" value="P:pyruvate decarboxylation to acetyl-CoA"/>
    <property type="evidence" value="ECO:0007669"/>
    <property type="project" value="TreeGrafter"/>
</dbReference>
<keyword evidence="2" id="KW-0560">Oxidoreductase</keyword>
<evidence type="ECO:0000313" key="5">
    <source>
        <dbReference type="EMBL" id="MYD92058.1"/>
    </source>
</evidence>
<name>A0A6B1DXV6_9CHLR</name>
<dbReference type="InterPro" id="IPR050642">
    <property type="entry name" value="PDH_E1_Alpha_Subunit"/>
</dbReference>
<evidence type="ECO:0000256" key="1">
    <source>
        <dbReference type="ARBA" id="ARBA00001964"/>
    </source>
</evidence>
<comment type="caution">
    <text evidence="5">The sequence shown here is derived from an EMBL/GenBank/DDBJ whole genome shotgun (WGS) entry which is preliminary data.</text>
</comment>